<evidence type="ECO:0000259" key="13">
    <source>
        <dbReference type="Pfam" id="PF13632"/>
    </source>
</evidence>
<evidence type="ECO:0000313" key="15">
    <source>
        <dbReference type="Proteomes" id="UP000317977"/>
    </source>
</evidence>
<dbReference type="InterPro" id="IPR029044">
    <property type="entry name" value="Nucleotide-diphossugar_trans"/>
</dbReference>
<keyword evidence="11 12" id="KW-0472">Membrane</keyword>
<keyword evidence="8 14" id="KW-0808">Transferase</keyword>
<dbReference type="InterPro" id="IPR001173">
    <property type="entry name" value="Glyco_trans_2-like"/>
</dbReference>
<feature type="transmembrane region" description="Helical" evidence="12">
    <location>
        <begin position="412"/>
        <end position="432"/>
    </location>
</feature>
<feature type="transmembrane region" description="Helical" evidence="12">
    <location>
        <begin position="46"/>
        <end position="67"/>
    </location>
</feature>
<gene>
    <name evidence="14" type="primary">mdoH</name>
    <name evidence="14" type="ORF">Poly59_48100</name>
</gene>
<dbReference type="NCBIfam" id="NF003962">
    <property type="entry name" value="PRK05454.2-5"/>
    <property type="match status" value="1"/>
</dbReference>
<dbReference type="Proteomes" id="UP000317977">
    <property type="component" value="Unassembled WGS sequence"/>
</dbReference>
<dbReference type="PANTHER" id="PTHR43867">
    <property type="entry name" value="CELLULOSE SYNTHASE CATALYTIC SUBUNIT A [UDP-FORMING]"/>
    <property type="match status" value="1"/>
</dbReference>
<dbReference type="EMBL" id="SJPX01000005">
    <property type="protein sequence ID" value="TWU47966.1"/>
    <property type="molecule type" value="Genomic_DNA"/>
</dbReference>
<proteinExistence type="inferred from homology"/>
<dbReference type="Pfam" id="PF13632">
    <property type="entry name" value="Glyco_trans_2_3"/>
    <property type="match status" value="1"/>
</dbReference>
<name>A0A5C6EK20_9BACT</name>
<feature type="transmembrane region" description="Helical" evidence="12">
    <location>
        <begin position="370"/>
        <end position="392"/>
    </location>
</feature>
<keyword evidence="15" id="KW-1185">Reference proteome</keyword>
<dbReference type="AlphaFoldDB" id="A0A5C6EK20"/>
<organism evidence="14 15">
    <name type="scientific">Rubripirellula reticaptiva</name>
    <dbReference type="NCBI Taxonomy" id="2528013"/>
    <lineage>
        <taxon>Bacteria</taxon>
        <taxon>Pseudomonadati</taxon>
        <taxon>Planctomycetota</taxon>
        <taxon>Planctomycetia</taxon>
        <taxon>Pirellulales</taxon>
        <taxon>Pirellulaceae</taxon>
        <taxon>Rubripirellula</taxon>
    </lineage>
</organism>
<evidence type="ECO:0000256" key="3">
    <source>
        <dbReference type="ARBA" id="ARBA00009337"/>
    </source>
</evidence>
<dbReference type="SUPFAM" id="SSF53448">
    <property type="entry name" value="Nucleotide-diphospho-sugar transferases"/>
    <property type="match status" value="1"/>
</dbReference>
<evidence type="ECO:0000256" key="9">
    <source>
        <dbReference type="ARBA" id="ARBA00022692"/>
    </source>
</evidence>
<dbReference type="InterPro" id="IPR050321">
    <property type="entry name" value="Glycosyltr_2/OpgH_subfam"/>
</dbReference>
<feature type="transmembrane region" description="Helical" evidence="12">
    <location>
        <begin position="7"/>
        <end position="26"/>
    </location>
</feature>
<evidence type="ECO:0000256" key="4">
    <source>
        <dbReference type="ARBA" id="ARBA00020585"/>
    </source>
</evidence>
<evidence type="ECO:0000256" key="11">
    <source>
        <dbReference type="ARBA" id="ARBA00023136"/>
    </source>
</evidence>
<feature type="domain" description="Glycosyltransferase 2-like" evidence="13">
    <location>
        <begin position="195"/>
        <end position="388"/>
    </location>
</feature>
<evidence type="ECO:0000256" key="2">
    <source>
        <dbReference type="ARBA" id="ARBA00005001"/>
    </source>
</evidence>
<evidence type="ECO:0000256" key="1">
    <source>
        <dbReference type="ARBA" id="ARBA00004429"/>
    </source>
</evidence>
<accession>A0A5C6EK20</accession>
<keyword evidence="10 12" id="KW-1133">Transmembrane helix</keyword>
<dbReference type="Gene3D" id="3.90.550.10">
    <property type="entry name" value="Spore Coat Polysaccharide Biosynthesis Protein SpsA, Chain A"/>
    <property type="match status" value="1"/>
</dbReference>
<keyword evidence="5" id="KW-1003">Cell membrane</keyword>
<comment type="caution">
    <text evidence="14">The sequence shown here is derived from an EMBL/GenBank/DDBJ whole genome shotgun (WGS) entry which is preliminary data.</text>
</comment>
<evidence type="ECO:0000313" key="14">
    <source>
        <dbReference type="EMBL" id="TWU47966.1"/>
    </source>
</evidence>
<comment type="subcellular location">
    <subcellularLocation>
        <location evidence="1">Cell inner membrane</location>
        <topology evidence="1">Multi-pass membrane protein</topology>
    </subcellularLocation>
</comment>
<evidence type="ECO:0000256" key="6">
    <source>
        <dbReference type="ARBA" id="ARBA00022519"/>
    </source>
</evidence>
<keyword evidence="7 14" id="KW-0328">Glycosyltransferase</keyword>
<evidence type="ECO:0000256" key="7">
    <source>
        <dbReference type="ARBA" id="ARBA00022676"/>
    </source>
</evidence>
<protein>
    <recommendedName>
        <fullName evidence="4">Glucans biosynthesis glucosyltransferase H</fullName>
    </recommendedName>
</protein>
<feature type="transmembrane region" description="Helical" evidence="12">
    <location>
        <begin position="504"/>
        <end position="522"/>
    </location>
</feature>
<comment type="pathway">
    <text evidence="2">Glycan metabolism; osmoregulated periplasmic glucan (OPG) biosynthesis.</text>
</comment>
<keyword evidence="6" id="KW-0997">Cell inner membrane</keyword>
<dbReference type="GO" id="GO:0016758">
    <property type="term" value="F:hexosyltransferase activity"/>
    <property type="evidence" value="ECO:0007669"/>
    <property type="project" value="TreeGrafter"/>
</dbReference>
<comment type="similarity">
    <text evidence="3">Belongs to the glycosyltransferase 2 family. OpgH subfamily.</text>
</comment>
<evidence type="ECO:0000256" key="8">
    <source>
        <dbReference type="ARBA" id="ARBA00022679"/>
    </source>
</evidence>
<feature type="transmembrane region" description="Helical" evidence="12">
    <location>
        <begin position="528"/>
        <end position="547"/>
    </location>
</feature>
<dbReference type="CDD" id="cd04191">
    <property type="entry name" value="Glucan_BSP_MdoH"/>
    <property type="match status" value="1"/>
</dbReference>
<dbReference type="RefSeq" id="WP_186776457.1">
    <property type="nucleotide sequence ID" value="NZ_SJPX01000005.1"/>
</dbReference>
<dbReference type="PANTHER" id="PTHR43867:SF5">
    <property type="entry name" value="GLUCANS BIOSYNTHESIS GLUCOSYLTRANSFERASE H"/>
    <property type="match status" value="1"/>
</dbReference>
<dbReference type="GO" id="GO:0005886">
    <property type="term" value="C:plasma membrane"/>
    <property type="evidence" value="ECO:0007669"/>
    <property type="project" value="UniProtKB-SubCell"/>
</dbReference>
<evidence type="ECO:0000256" key="12">
    <source>
        <dbReference type="SAM" id="Phobius"/>
    </source>
</evidence>
<reference evidence="14 15" key="1">
    <citation type="submission" date="2019-02" db="EMBL/GenBank/DDBJ databases">
        <title>Deep-cultivation of Planctomycetes and their phenomic and genomic characterization uncovers novel biology.</title>
        <authorList>
            <person name="Wiegand S."/>
            <person name="Jogler M."/>
            <person name="Boedeker C."/>
            <person name="Pinto D."/>
            <person name="Vollmers J."/>
            <person name="Rivas-Marin E."/>
            <person name="Kohn T."/>
            <person name="Peeters S.H."/>
            <person name="Heuer A."/>
            <person name="Rast P."/>
            <person name="Oberbeckmann S."/>
            <person name="Bunk B."/>
            <person name="Jeske O."/>
            <person name="Meyerdierks A."/>
            <person name="Storesund J.E."/>
            <person name="Kallscheuer N."/>
            <person name="Luecker S."/>
            <person name="Lage O.M."/>
            <person name="Pohl T."/>
            <person name="Merkel B.J."/>
            <person name="Hornburger P."/>
            <person name="Mueller R.-W."/>
            <person name="Bruemmer F."/>
            <person name="Labrenz M."/>
            <person name="Spormann A.M."/>
            <person name="Op Den Camp H."/>
            <person name="Overmann J."/>
            <person name="Amann R."/>
            <person name="Jetten M.S.M."/>
            <person name="Mascher T."/>
            <person name="Medema M.H."/>
            <person name="Devos D.P."/>
            <person name="Kaster A.-K."/>
            <person name="Ovreas L."/>
            <person name="Rohde M."/>
            <person name="Galperin M.Y."/>
            <person name="Jogler C."/>
        </authorList>
    </citation>
    <scope>NUCLEOTIDE SEQUENCE [LARGE SCALE GENOMIC DNA]</scope>
    <source>
        <strain evidence="14 15">Poly59</strain>
    </source>
</reference>
<evidence type="ECO:0000256" key="5">
    <source>
        <dbReference type="ARBA" id="ARBA00022475"/>
    </source>
</evidence>
<dbReference type="NCBIfam" id="NF003958">
    <property type="entry name" value="PRK05454.2-1"/>
    <property type="match status" value="1"/>
</dbReference>
<sequence>MIAKPIFATRVGVITSTVLVTTFASWQYATIVAGGSGTNGFELASIPAFALLFGWITFSFLLAFVGWMRLIRNTPMRNKTCRTDDNAIVDRDALSSTAVLMPVYNESPDRVFAGITAMLRSLAAAGNATTFDFYILSDTTDHEIWLKEEQAWGKLTDAHPEARVFYRHRRKNVARKAGNIADFCSRWGSHYPYMIVLDADSLVEGQTMIELVRRMDSDDQIGILQVPPTPIGRDSLFARVQQFASAAYGRVFVEGFAAWAGSQGNYWGHNAIIRVAPFLQHCDLPILPGKAPLGGEVLSHDFVEAALMLRSGWKVELATDLGGSYEECPPTLADYAIRDNRWCQGNLQHARLAISEGFHPLSRFHFSSGVMAYVASPIWLAFTALCIVGTVIDRMHVTPIESMSKPMIDALGLFVISMAMLLTPKVLALVSITADSELRSRFGGVTRTWIGGFAEMVCSILLSPIMALFHSRFVISTLLGRNIKWSAQQRSEHSVRWTEAIRQFAVFTLVGLIATALTAYAAPQLLIWFSPMLVGLLLSIPLAVVMGSGKMGRRFKRWGMLLIPEEIEPPAILMDRDHAYGIAATESLIDRPSLFETVIHDPEFHLLHRQIESTTGGDGELSVSQSKAIEAAFAEGGPSNIPVEVRSALLADLKTLRALHLESALRSHADLQSQT</sequence>
<evidence type="ECO:0000256" key="10">
    <source>
        <dbReference type="ARBA" id="ARBA00022989"/>
    </source>
</evidence>
<keyword evidence="9 12" id="KW-0812">Transmembrane</keyword>